<dbReference type="RefSeq" id="WP_260593612.1">
    <property type="nucleotide sequence ID" value="NZ_CP104003.1"/>
</dbReference>
<gene>
    <name evidence="2" type="ORF">N0B31_21020</name>
</gene>
<keyword evidence="1" id="KW-1133">Transmembrane helix</keyword>
<accession>A0A9E7R2Y2</accession>
<dbReference type="EMBL" id="CP104003">
    <property type="protein sequence ID" value="UWM54592.1"/>
    <property type="molecule type" value="Genomic_DNA"/>
</dbReference>
<keyword evidence="1" id="KW-0812">Transmembrane</keyword>
<feature type="transmembrane region" description="Helical" evidence="1">
    <location>
        <begin position="137"/>
        <end position="156"/>
    </location>
</feature>
<evidence type="ECO:0000313" key="2">
    <source>
        <dbReference type="EMBL" id="UWM54592.1"/>
    </source>
</evidence>
<proteinExistence type="predicted"/>
<evidence type="ECO:0000256" key="1">
    <source>
        <dbReference type="SAM" id="Phobius"/>
    </source>
</evidence>
<dbReference type="Proteomes" id="UP001057580">
    <property type="component" value="Chromosome"/>
</dbReference>
<keyword evidence="1" id="KW-0472">Membrane</keyword>
<feature type="transmembrane region" description="Helical" evidence="1">
    <location>
        <begin position="71"/>
        <end position="90"/>
    </location>
</feature>
<feature type="transmembrane region" description="Helical" evidence="1">
    <location>
        <begin position="162"/>
        <end position="180"/>
    </location>
</feature>
<dbReference type="KEGG" id="ssai:N0B31_21020"/>
<name>A0A9E7R2Y2_9EURY</name>
<organism evidence="2 3">
    <name type="scientific">Salinirubellus salinus</name>
    <dbReference type="NCBI Taxonomy" id="1364945"/>
    <lineage>
        <taxon>Archaea</taxon>
        <taxon>Methanobacteriati</taxon>
        <taxon>Methanobacteriota</taxon>
        <taxon>Stenosarchaea group</taxon>
        <taxon>Halobacteria</taxon>
        <taxon>Halobacteriales</taxon>
        <taxon>Natronomonadaceae</taxon>
        <taxon>Salinirubellus</taxon>
    </lineage>
</organism>
<sequence>MAGLSTTLVSLGPRVTLQTLDPTAVTEAPPEVRAVGVFVTVLLVGGAYLWQFGPVVDRSVASSRARPLRSAAYGVAAHVVILFAVFYLGARLSQFELLGRNTAVLGLVFGVVVVILVAALGFTVVGTAIVELGWGGTPWAGLVVGASIASAIAVAASTPAGALWVAVVSVGIGGAVRKWLHASTVQEVRQA</sequence>
<keyword evidence="3" id="KW-1185">Reference proteome</keyword>
<reference evidence="2" key="1">
    <citation type="submission" date="2022-09" db="EMBL/GenBank/DDBJ databases">
        <title>Diverse halophilic archaea isolated from saline environments.</title>
        <authorList>
            <person name="Cui H.-L."/>
        </authorList>
    </citation>
    <scope>NUCLEOTIDE SEQUENCE</scope>
    <source>
        <strain evidence="2">ZS-35-S2</strain>
    </source>
</reference>
<evidence type="ECO:0000313" key="3">
    <source>
        <dbReference type="Proteomes" id="UP001057580"/>
    </source>
</evidence>
<feature type="transmembrane region" description="Helical" evidence="1">
    <location>
        <begin position="33"/>
        <end position="50"/>
    </location>
</feature>
<dbReference type="AlphaFoldDB" id="A0A9E7R2Y2"/>
<protein>
    <submittedName>
        <fullName evidence="2">Uncharacterized protein</fullName>
    </submittedName>
</protein>
<feature type="transmembrane region" description="Helical" evidence="1">
    <location>
        <begin position="102"/>
        <end position="125"/>
    </location>
</feature>
<dbReference type="GeneID" id="74944960"/>